<dbReference type="GeneID" id="73350281"/>
<organism evidence="2 3">
    <name type="scientific">Colletotrichum lupini</name>
    <dbReference type="NCBI Taxonomy" id="145971"/>
    <lineage>
        <taxon>Eukaryota</taxon>
        <taxon>Fungi</taxon>
        <taxon>Dikarya</taxon>
        <taxon>Ascomycota</taxon>
        <taxon>Pezizomycotina</taxon>
        <taxon>Sordariomycetes</taxon>
        <taxon>Hypocreomycetidae</taxon>
        <taxon>Glomerellales</taxon>
        <taxon>Glomerellaceae</taxon>
        <taxon>Colletotrichum</taxon>
        <taxon>Colletotrichum acutatum species complex</taxon>
    </lineage>
</organism>
<evidence type="ECO:0000256" key="1">
    <source>
        <dbReference type="SAM" id="MobiDB-lite"/>
    </source>
</evidence>
<dbReference type="AlphaFoldDB" id="A0A9Q8WPW4"/>
<gene>
    <name evidence="2" type="ORF">CLUP02_16349</name>
</gene>
<dbReference type="Proteomes" id="UP000830671">
    <property type="component" value="Chromosome 9"/>
</dbReference>
<feature type="region of interest" description="Disordered" evidence="1">
    <location>
        <begin position="436"/>
        <end position="462"/>
    </location>
</feature>
<feature type="region of interest" description="Disordered" evidence="1">
    <location>
        <begin position="598"/>
        <end position="618"/>
    </location>
</feature>
<evidence type="ECO:0000313" key="2">
    <source>
        <dbReference type="EMBL" id="UQC90817.1"/>
    </source>
</evidence>
<sequence length="733" mass="82022">MRLHSICLSLSGISRRLITLTLQRHTPCLVVRGPRQNSATIVRVLCHRHTSHLNDYAGYRQEATSRTARLFIAEEGTKIPPRPSYASPEPRCGHFPATCPYLPHCSAHDAGRPTCKVVWVNLEGEEFVSPRRKATPSHVPFLPHPEKLGLSSRSVLRWIPQQLTQSRGSVKRPRAAHKKPHARSPISHHVLLAYGSGDAIPLTLFCKPAPLLRGGDVSKKAKMAPGRPRSHPRPYYGVAPTVQTFALQAEHVAEFAAPDPIEQKAKSHQPVPSLSITPSPSWNRNILVTHSRRLWIYTNKASTVVSSLAMTGLPEVVPMRTRFRTPLTCIHRQSAISSFDVPDRKRGIASSRHRKKGLGIIGLTLGWNSSYLSGSHYRQLDGRLLTTNGIEHGHIVRNVDKGLIGSGTVTPAPSNTVFRLRVAFNIFPCPSAMCQKNSKRTMPGPESQPPRKWSPTKNPDMLGLSKYRKRKEERIIHEIHSFPTPSRCLLLQILSRREKGWDGGLVDGVIRRVGWGLNTIPPRAKSRYRTTPIQEKNQKNLGPVVNYAQIAITWNAFETSSATLGQFSISRAGALYLSTIIPAKLTAKTLRRNCSSVKTAQKKKHAHAHNDAPAGRDGKLVSREFGVRDIDNSPSYTRRRPRMRDIKDAATLTDPCFFPAGTMRYAAVWAHTWFSIRSNDLFSVCFSAVQCLYTFYREYSLIWPHFHQQSKPRFLGTTAPQTQATKPPYEPPN</sequence>
<reference evidence="2" key="1">
    <citation type="journal article" date="2021" name="Mol. Plant Microbe Interact.">
        <title>Complete Genome Sequence of the Plant-Pathogenic Fungus Colletotrichum lupini.</title>
        <authorList>
            <person name="Baroncelli R."/>
            <person name="Pensec F."/>
            <person name="Da Lio D."/>
            <person name="Boufleur T."/>
            <person name="Vicente I."/>
            <person name="Sarrocco S."/>
            <person name="Picot A."/>
            <person name="Baraldi E."/>
            <person name="Sukno S."/>
            <person name="Thon M."/>
            <person name="Le Floch G."/>
        </authorList>
    </citation>
    <scope>NUCLEOTIDE SEQUENCE</scope>
    <source>
        <strain evidence="2">IMI 504893</strain>
    </source>
</reference>
<dbReference type="RefSeq" id="XP_049152418.1">
    <property type="nucleotide sequence ID" value="XM_049295271.1"/>
</dbReference>
<proteinExistence type="predicted"/>
<feature type="compositionally biased region" description="Basic and acidic residues" evidence="1">
    <location>
        <begin position="608"/>
        <end position="618"/>
    </location>
</feature>
<dbReference type="EMBL" id="CP019481">
    <property type="protein sequence ID" value="UQC90817.1"/>
    <property type="molecule type" value="Genomic_DNA"/>
</dbReference>
<dbReference type="KEGG" id="clup:CLUP02_16349"/>
<keyword evidence="3" id="KW-1185">Reference proteome</keyword>
<protein>
    <submittedName>
        <fullName evidence="2">Uncharacterized protein</fullName>
    </submittedName>
</protein>
<name>A0A9Q8WPW4_9PEZI</name>
<accession>A0A9Q8WPW4</accession>
<evidence type="ECO:0000313" key="3">
    <source>
        <dbReference type="Proteomes" id="UP000830671"/>
    </source>
</evidence>